<name>A0AAD1U749_EUPCR</name>
<dbReference type="InterPro" id="IPR035927">
    <property type="entry name" value="DUSP-like_sf"/>
</dbReference>
<dbReference type="GO" id="GO:0004843">
    <property type="term" value="F:cysteine-type deubiquitinase activity"/>
    <property type="evidence" value="ECO:0007669"/>
    <property type="project" value="InterPro"/>
</dbReference>
<evidence type="ECO:0000259" key="1">
    <source>
        <dbReference type="PROSITE" id="PS51283"/>
    </source>
</evidence>
<evidence type="ECO:0000313" key="3">
    <source>
        <dbReference type="Proteomes" id="UP001295684"/>
    </source>
</evidence>
<accession>A0AAD1U749</accession>
<proteinExistence type="predicted"/>
<gene>
    <name evidence="2" type="ORF">ECRASSUSDP1_LOCUS4916</name>
</gene>
<evidence type="ECO:0000313" key="2">
    <source>
        <dbReference type="EMBL" id="CAI2363580.1"/>
    </source>
</evidence>
<protein>
    <recommendedName>
        <fullName evidence="1">DUSP domain-containing protein</fullName>
    </recommendedName>
</protein>
<organism evidence="2 3">
    <name type="scientific">Euplotes crassus</name>
    <dbReference type="NCBI Taxonomy" id="5936"/>
    <lineage>
        <taxon>Eukaryota</taxon>
        <taxon>Sar</taxon>
        <taxon>Alveolata</taxon>
        <taxon>Ciliophora</taxon>
        <taxon>Intramacronucleata</taxon>
        <taxon>Spirotrichea</taxon>
        <taxon>Hypotrichia</taxon>
        <taxon>Euplotida</taxon>
        <taxon>Euplotidae</taxon>
        <taxon>Moneuplotes</taxon>
    </lineage>
</organism>
<dbReference type="Gene3D" id="3.30.2230.10">
    <property type="entry name" value="DUSP-like"/>
    <property type="match status" value="1"/>
</dbReference>
<sequence length="473" mass="54347">MNKNTSLSRHLNKIKAKSPVKYYFANKFKLDVDSLSIPSRIESFKMTPSSKGKPSKVNYKKIENMIDEKLKIMAKDLYKELYSSLTRVNRNFKCDRCSMARTEYITPEKSFKHDKVRKSIMSNRSKMIPSQSSQDNSTSQNQMVKVKDSVKCNKPSQNCLTKQFKASLMKKAPQSEQKASNRISINLASLSSCRGDEIDERDFEHSDLISLSENKQSLFSTQRADNHRFSNLNLSSPSITPHGDCKDIPCGNLCPQLSPRSQRNIILSNSGYQNKRKKSVNLAKKTQIGVPYQMKNTTTFSVKRDIENKKFAIEANWWHQWCDYVNLEHSEQQEMLNRIKGDSESSNFTNLLAPKHGGDEDSIEPENGVSITEELGIPTPIIKTNLNDTKNSCKKLLKAKSTASDYIVQMNTEDLYEKPENICNKKIAELDEKGEFQIKSDCCESYDYVLVNINIWDYLKRWYDYDIEVEVKS</sequence>
<dbReference type="Pfam" id="PF06337">
    <property type="entry name" value="DUSP"/>
    <property type="match status" value="1"/>
</dbReference>
<dbReference type="Proteomes" id="UP001295684">
    <property type="component" value="Unassembled WGS sequence"/>
</dbReference>
<dbReference type="SUPFAM" id="SSF143791">
    <property type="entry name" value="DUSP-like"/>
    <property type="match status" value="1"/>
</dbReference>
<dbReference type="PROSITE" id="PS51283">
    <property type="entry name" value="DUSP"/>
    <property type="match status" value="1"/>
</dbReference>
<reference evidence="2" key="1">
    <citation type="submission" date="2023-07" db="EMBL/GenBank/DDBJ databases">
        <authorList>
            <consortium name="AG Swart"/>
            <person name="Singh M."/>
            <person name="Singh A."/>
            <person name="Seah K."/>
            <person name="Emmerich C."/>
        </authorList>
    </citation>
    <scope>NUCLEOTIDE SEQUENCE</scope>
    <source>
        <strain evidence="2">DP1</strain>
    </source>
</reference>
<dbReference type="InterPro" id="IPR006615">
    <property type="entry name" value="Pept_C19_DUSP"/>
</dbReference>
<dbReference type="AlphaFoldDB" id="A0AAD1U749"/>
<keyword evidence="3" id="KW-1185">Reference proteome</keyword>
<comment type="caution">
    <text evidence="2">The sequence shown here is derived from an EMBL/GenBank/DDBJ whole genome shotgun (WGS) entry which is preliminary data.</text>
</comment>
<dbReference type="EMBL" id="CAMPGE010004735">
    <property type="protein sequence ID" value="CAI2363580.1"/>
    <property type="molecule type" value="Genomic_DNA"/>
</dbReference>
<feature type="domain" description="DUSP" evidence="1">
    <location>
        <begin position="280"/>
        <end position="473"/>
    </location>
</feature>